<accession>A0A9P3HIW4</accession>
<evidence type="ECO:0000313" key="1">
    <source>
        <dbReference type="EMBL" id="GJJ77549.1"/>
    </source>
</evidence>
<dbReference type="Proteomes" id="UP000827284">
    <property type="component" value="Unassembled WGS sequence"/>
</dbReference>
<keyword evidence="2" id="KW-1185">Reference proteome</keyword>
<comment type="caution">
    <text evidence="1">The sequence shown here is derived from an EMBL/GenBank/DDBJ whole genome shotgun (WGS) entry which is preliminary data.</text>
</comment>
<organism evidence="1 2">
    <name type="scientific">Entomortierella parvispora</name>
    <dbReference type="NCBI Taxonomy" id="205924"/>
    <lineage>
        <taxon>Eukaryota</taxon>
        <taxon>Fungi</taxon>
        <taxon>Fungi incertae sedis</taxon>
        <taxon>Mucoromycota</taxon>
        <taxon>Mortierellomycotina</taxon>
        <taxon>Mortierellomycetes</taxon>
        <taxon>Mortierellales</taxon>
        <taxon>Mortierellaceae</taxon>
        <taxon>Entomortierella</taxon>
    </lineage>
</organism>
<sequence length="98" mass="10935">MSSDEISETIEKEFQARAHIASMVGNVSRQEKAISNQQTITVEEILQHRDLRVKGKPPRSRINNTPRVTTIAHGNNDFIMIQHIQLTLIGSLGGTQMA</sequence>
<name>A0A9P3HIW4_9FUNG</name>
<protein>
    <submittedName>
        <fullName evidence="1">Uncharacterized protein</fullName>
    </submittedName>
</protein>
<proteinExistence type="predicted"/>
<dbReference type="AlphaFoldDB" id="A0A9P3HIW4"/>
<reference evidence="1" key="1">
    <citation type="submission" date="2021-11" db="EMBL/GenBank/DDBJ databases">
        <authorList>
            <person name="Herlambang A."/>
            <person name="Guo Y."/>
            <person name="Takashima Y."/>
            <person name="Nishizawa T."/>
        </authorList>
    </citation>
    <scope>NUCLEOTIDE SEQUENCE</scope>
    <source>
        <strain evidence="1">E1425</strain>
    </source>
</reference>
<reference evidence="1" key="2">
    <citation type="journal article" date="2022" name="Microbiol. Resour. Announc.">
        <title>Whole-Genome Sequence of Entomortierella parvispora E1425, a Mucoromycotan Fungus Associated with Burkholderiaceae-Related Endosymbiotic Bacteria.</title>
        <authorList>
            <person name="Herlambang A."/>
            <person name="Guo Y."/>
            <person name="Takashima Y."/>
            <person name="Narisawa K."/>
            <person name="Ohta H."/>
            <person name="Nishizawa T."/>
        </authorList>
    </citation>
    <scope>NUCLEOTIDE SEQUENCE</scope>
    <source>
        <strain evidence="1">E1425</strain>
    </source>
</reference>
<gene>
    <name evidence="1" type="ORF">EMPS_09908</name>
</gene>
<evidence type="ECO:0000313" key="2">
    <source>
        <dbReference type="Proteomes" id="UP000827284"/>
    </source>
</evidence>
<dbReference type="EMBL" id="BQFW01000013">
    <property type="protein sequence ID" value="GJJ77549.1"/>
    <property type="molecule type" value="Genomic_DNA"/>
</dbReference>